<evidence type="ECO:0000313" key="4">
    <source>
        <dbReference type="Proteomes" id="UP001054902"/>
    </source>
</evidence>
<feature type="compositionally biased region" description="Basic and acidic residues" evidence="2">
    <location>
        <begin position="40"/>
        <end position="65"/>
    </location>
</feature>
<gene>
    <name evidence="3" type="ORF">CTEN210_07992</name>
</gene>
<protein>
    <submittedName>
        <fullName evidence="3">Uncharacterized protein</fullName>
    </submittedName>
</protein>
<feature type="coiled-coil region" evidence="1">
    <location>
        <begin position="272"/>
        <end position="299"/>
    </location>
</feature>
<feature type="compositionally biased region" description="Basic and acidic residues" evidence="2">
    <location>
        <begin position="17"/>
        <end position="27"/>
    </location>
</feature>
<feature type="compositionally biased region" description="Polar residues" evidence="2">
    <location>
        <begin position="28"/>
        <end position="39"/>
    </location>
</feature>
<accession>A0AAD3CUR5</accession>
<evidence type="ECO:0000256" key="1">
    <source>
        <dbReference type="SAM" id="Coils"/>
    </source>
</evidence>
<organism evidence="3 4">
    <name type="scientific">Chaetoceros tenuissimus</name>
    <dbReference type="NCBI Taxonomy" id="426638"/>
    <lineage>
        <taxon>Eukaryota</taxon>
        <taxon>Sar</taxon>
        <taxon>Stramenopiles</taxon>
        <taxon>Ochrophyta</taxon>
        <taxon>Bacillariophyta</taxon>
        <taxon>Coscinodiscophyceae</taxon>
        <taxon>Chaetocerotophycidae</taxon>
        <taxon>Chaetocerotales</taxon>
        <taxon>Chaetocerotaceae</taxon>
        <taxon>Chaetoceros</taxon>
    </lineage>
</organism>
<evidence type="ECO:0000256" key="2">
    <source>
        <dbReference type="SAM" id="MobiDB-lite"/>
    </source>
</evidence>
<feature type="region of interest" description="Disordered" evidence="2">
    <location>
        <begin position="348"/>
        <end position="431"/>
    </location>
</feature>
<dbReference type="Proteomes" id="UP001054902">
    <property type="component" value="Unassembled WGS sequence"/>
</dbReference>
<feature type="region of interest" description="Disordered" evidence="2">
    <location>
        <begin position="1"/>
        <end position="108"/>
    </location>
</feature>
<feature type="region of interest" description="Disordered" evidence="2">
    <location>
        <begin position="147"/>
        <end position="185"/>
    </location>
</feature>
<feature type="compositionally biased region" description="Polar residues" evidence="2">
    <location>
        <begin position="384"/>
        <end position="431"/>
    </location>
</feature>
<comment type="caution">
    <text evidence="3">The sequence shown here is derived from an EMBL/GenBank/DDBJ whole genome shotgun (WGS) entry which is preliminary data.</text>
</comment>
<dbReference type="EMBL" id="BLLK01000045">
    <property type="protein sequence ID" value="GFH51516.1"/>
    <property type="molecule type" value="Genomic_DNA"/>
</dbReference>
<name>A0AAD3CUR5_9STRA</name>
<feature type="compositionally biased region" description="Polar residues" evidence="2">
    <location>
        <begin position="151"/>
        <end position="185"/>
    </location>
</feature>
<proteinExistence type="predicted"/>
<evidence type="ECO:0000313" key="3">
    <source>
        <dbReference type="EMBL" id="GFH51516.1"/>
    </source>
</evidence>
<sequence length="431" mass="46427">MSGGNDKEAAISSREPVVSKDQQKKDMSSTVQATVTTDNTEPRTDLKMASKTGAKTEELNTKTDAENTLSDTNEKPSTVKVAQPIVDKVDSLTQLKEGKSDTRTTSTINPTSAIASAVASSTSLPSSKGPVPPIGINAAISGVKQVETTEKSQASKSVSSTAYNGQTSKESNGKNHTQISTASSANKDTQPLVITSQIDQIPQNVLTLLQTFGPLTLNEISYNLPTPSPSIPAILDVMIVLGVIHFQDGLYYFHNGEIRGESIYPNEIIGLIQDTQNEIDETKDRIEMLKQELNKDVDMNQRARSTREFLKKLVGKYDDIRGDPVYSTALKTLNVDLGMKRKMVAAESAKKKLMKKQRIESSQISTKTPNSKPPTPTPGKETVNKQQSIVSDAISKAQNVMTGTGTPMSTTLSTESTTKPSASSTMSALKK</sequence>
<reference evidence="3 4" key="1">
    <citation type="journal article" date="2021" name="Sci. Rep.">
        <title>The genome of the diatom Chaetoceros tenuissimus carries an ancient integrated fragment of an extant virus.</title>
        <authorList>
            <person name="Hongo Y."/>
            <person name="Kimura K."/>
            <person name="Takaki Y."/>
            <person name="Yoshida Y."/>
            <person name="Baba S."/>
            <person name="Kobayashi G."/>
            <person name="Nagasaki K."/>
            <person name="Hano T."/>
            <person name="Tomaru Y."/>
        </authorList>
    </citation>
    <scope>NUCLEOTIDE SEQUENCE [LARGE SCALE GENOMIC DNA]</scope>
    <source>
        <strain evidence="3 4">NIES-3715</strain>
    </source>
</reference>
<dbReference type="AlphaFoldDB" id="A0AAD3CUR5"/>
<keyword evidence="1" id="KW-0175">Coiled coil</keyword>
<keyword evidence="4" id="KW-1185">Reference proteome</keyword>